<gene>
    <name evidence="1" type="ORF">X907_1365</name>
</gene>
<protein>
    <submittedName>
        <fullName evidence="1">Uncharacterized protein</fullName>
    </submittedName>
</protein>
<dbReference type="PANTHER" id="PTHR36698:SF2">
    <property type="entry name" value="MCE_MLAD DOMAIN-CONTAINING PROTEIN"/>
    <property type="match status" value="1"/>
</dbReference>
<accession>A0A3T0EA28</accession>
<dbReference type="RefSeq" id="WP_127566478.1">
    <property type="nucleotide sequence ID" value="NZ_BMFB01000007.1"/>
</dbReference>
<dbReference type="OrthoDB" id="9808689at2"/>
<organism evidence="1 2">
    <name type="scientific">Glycocaulis alkaliphilus</name>
    <dbReference type="NCBI Taxonomy" id="1434191"/>
    <lineage>
        <taxon>Bacteria</taxon>
        <taxon>Pseudomonadati</taxon>
        <taxon>Pseudomonadota</taxon>
        <taxon>Alphaproteobacteria</taxon>
        <taxon>Maricaulales</taxon>
        <taxon>Maricaulaceae</taxon>
        <taxon>Glycocaulis</taxon>
    </lineage>
</organism>
<dbReference type="EMBL" id="CP018911">
    <property type="protein sequence ID" value="AZU03898.1"/>
    <property type="molecule type" value="Genomic_DNA"/>
</dbReference>
<proteinExistence type="predicted"/>
<name>A0A3T0EA28_9PROT</name>
<reference evidence="1 2" key="1">
    <citation type="submission" date="2016-12" db="EMBL/GenBank/DDBJ databases">
        <title>The genome of dimorphic prosthecate Glycocaulis alkaliphilus 6b-8t, isolated from crude oil dictates its adaptability in petroleum environments.</title>
        <authorList>
            <person name="Wu X.-L."/>
            <person name="Geng S."/>
        </authorList>
    </citation>
    <scope>NUCLEOTIDE SEQUENCE [LARGE SCALE GENOMIC DNA]</scope>
    <source>
        <strain evidence="1 2">6B-8</strain>
    </source>
</reference>
<dbReference type="Proteomes" id="UP000286954">
    <property type="component" value="Chromosome"/>
</dbReference>
<dbReference type="Pfam" id="PF02470">
    <property type="entry name" value="MlaD"/>
    <property type="match status" value="1"/>
</dbReference>
<evidence type="ECO:0000313" key="1">
    <source>
        <dbReference type="EMBL" id="AZU03898.1"/>
    </source>
</evidence>
<dbReference type="KEGG" id="gak:X907_1365"/>
<sequence>METRAHHALVGLFVILLALAGGLFFVWLSQASFDREFRQYDVVFEGPVRGLRTASEVRFNGIQVGEVVDLGLNPDDTSEVIARVRVDSTTPIRVDSFAQLEPQGLTGLSYIQISAGESGSPLLETRFGDRPARIYARQTQLDLLVQGGETLLETVQTTGVLLNRLLNDENQEQFSSLLENLATLSGQLAENGAMMAEMRDTIASIERAANDMSTAAASIEQFGVTAERFLIDEVGPMVAETEAASIAVNQASMETYDALVALRPGLEAFASDGVYQLNAASHDLRQLVENLERLTADLENDPGGLLTRRRGEEVEVPQ</sequence>
<dbReference type="AlphaFoldDB" id="A0A3T0EA28"/>
<dbReference type="PANTHER" id="PTHR36698">
    <property type="entry name" value="BLL5892 PROTEIN"/>
    <property type="match status" value="1"/>
</dbReference>
<dbReference type="InterPro" id="IPR003399">
    <property type="entry name" value="Mce/MlaD"/>
</dbReference>
<keyword evidence="2" id="KW-1185">Reference proteome</keyword>
<evidence type="ECO:0000313" key="2">
    <source>
        <dbReference type="Proteomes" id="UP000286954"/>
    </source>
</evidence>